<name>A0A0S2UP23_9PROT</name>
<dbReference type="AlphaFoldDB" id="A0A0S2UP23"/>
<organism evidence="1 2">
    <name type="scientific">Candidatus Nasuia deltocephalincola</name>
    <dbReference type="NCBI Taxonomy" id="1160784"/>
    <lineage>
        <taxon>Bacteria</taxon>
        <taxon>Pseudomonadati</taxon>
        <taxon>Pseudomonadota</taxon>
        <taxon>Betaproteobacteria</taxon>
        <taxon>Candidatus Nasuia</taxon>
    </lineage>
</organism>
<dbReference type="InterPro" id="IPR036249">
    <property type="entry name" value="Thioredoxin-like_sf"/>
</dbReference>
<accession>A0A0S2UP23</accession>
<gene>
    <name evidence="1" type="ORF">ASU29_029</name>
</gene>
<dbReference type="Gene3D" id="3.40.30.10">
    <property type="entry name" value="Glutaredoxin"/>
    <property type="match status" value="1"/>
</dbReference>
<evidence type="ECO:0000313" key="2">
    <source>
        <dbReference type="Proteomes" id="UP000055684"/>
    </source>
</evidence>
<protein>
    <submittedName>
        <fullName evidence="1">Putative cytochrome c oxidase assembly protein (SCO2)</fullName>
    </submittedName>
</protein>
<sequence length="154" mass="18750">MFNIFQNIIIIYIILIVIRKKNFKNIKENINKYKNYIILKNKKLKNKNFLKINTNIYFGYILCSNKCPKIIKKIKNFKIKKIVFISINSRENNKLLDKNLNKIKINKLKCLYNNKKEIIKISKIFKIIYRYKNEKLNHSSLLYKIKKNYINIKI</sequence>
<reference evidence="1 2" key="2">
    <citation type="journal article" date="2016" name="Genome Announc.">
        <title>Complete Genome Sequences of the Obligate Symbionts 'Candidatus Sulcia muelleri' and 'Ca. Nasuia deltocephalinicola' from the Pestiferous Leafhopper Macrosteles quadripunctulatus (Hemiptera: Cicadellidae).</title>
        <authorList>
            <person name="Bennett G.M."/>
            <person name="Abba S."/>
            <person name="Kube M."/>
            <person name="Marzachi C."/>
        </authorList>
    </citation>
    <scope>NUCLEOTIDE SEQUENCE [LARGE SCALE GENOMIC DNA]</scope>
    <source>
        <strain evidence="1 2">PUNC</strain>
    </source>
</reference>
<reference evidence="2" key="1">
    <citation type="submission" date="2015-11" db="EMBL/GenBank/DDBJ databases">
        <title>Complete genome sequences of the obligate symbionts Candidatus Sulcia muelleri and Candidatus Nasuia deltocephalinicola from the pestiferous leafhopper, Macrosteles quadripunctulatus (Hemiptera: Cicadellidae).</title>
        <authorList>
            <person name="Bennett G.M."/>
            <person name="Abba S."/>
            <person name="Kube M."/>
            <person name="Marzachi C."/>
        </authorList>
    </citation>
    <scope>NUCLEOTIDE SEQUENCE [LARGE SCALE GENOMIC DNA]</scope>
    <source>
        <strain evidence="2">PUNC</strain>
    </source>
</reference>
<proteinExistence type="predicted"/>
<dbReference type="EMBL" id="CP013211">
    <property type="protein sequence ID" value="ALP69960.1"/>
    <property type="molecule type" value="Genomic_DNA"/>
</dbReference>
<dbReference type="Proteomes" id="UP000055684">
    <property type="component" value="Chromosome"/>
</dbReference>
<evidence type="ECO:0000313" key="1">
    <source>
        <dbReference type="EMBL" id="ALP69960.1"/>
    </source>
</evidence>
<dbReference type="SUPFAM" id="SSF52833">
    <property type="entry name" value="Thioredoxin-like"/>
    <property type="match status" value="1"/>
</dbReference>